<name>A0A974PV17_9HYPH</name>
<keyword evidence="1" id="KW-1133">Transmembrane helix</keyword>
<dbReference type="Proteomes" id="UP000596427">
    <property type="component" value="Chromosome"/>
</dbReference>
<evidence type="ECO:0000313" key="3">
    <source>
        <dbReference type="Proteomes" id="UP000596427"/>
    </source>
</evidence>
<keyword evidence="3" id="KW-1185">Reference proteome</keyword>
<keyword evidence="1" id="KW-0812">Transmembrane</keyword>
<accession>A0A974PV17</accession>
<keyword evidence="1" id="KW-0472">Membrane</keyword>
<gene>
    <name evidence="2" type="ORF">EZH22_10990</name>
</gene>
<evidence type="ECO:0000256" key="1">
    <source>
        <dbReference type="SAM" id="Phobius"/>
    </source>
</evidence>
<proteinExistence type="predicted"/>
<protein>
    <submittedName>
        <fullName evidence="2">Uncharacterized protein</fullName>
    </submittedName>
</protein>
<dbReference type="EMBL" id="CP063362">
    <property type="protein sequence ID" value="QRG09590.1"/>
    <property type="molecule type" value="Genomic_DNA"/>
</dbReference>
<organism evidence="2 3">
    <name type="scientific">Xanthobacter dioxanivorans</name>
    <dbReference type="NCBI Taxonomy" id="2528964"/>
    <lineage>
        <taxon>Bacteria</taxon>
        <taxon>Pseudomonadati</taxon>
        <taxon>Pseudomonadota</taxon>
        <taxon>Alphaproteobacteria</taxon>
        <taxon>Hyphomicrobiales</taxon>
        <taxon>Xanthobacteraceae</taxon>
        <taxon>Xanthobacter</taxon>
    </lineage>
</organism>
<feature type="transmembrane region" description="Helical" evidence="1">
    <location>
        <begin position="47"/>
        <end position="69"/>
    </location>
</feature>
<reference evidence="2 3" key="1">
    <citation type="submission" date="2020-10" db="EMBL/GenBank/DDBJ databases">
        <title>Degradation of 1,4-Dioxane by Xanthobacter sp. YN2, via a Novel Group-2 Soluble Di-Iron Monooxygenase.</title>
        <authorList>
            <person name="Ma F."/>
            <person name="Wang Y."/>
            <person name="Yang J."/>
            <person name="Guo H."/>
            <person name="Su D."/>
            <person name="Yu L."/>
        </authorList>
    </citation>
    <scope>NUCLEOTIDE SEQUENCE [LARGE SCALE GENOMIC DNA]</scope>
    <source>
        <strain evidence="2 3">YN2</strain>
    </source>
</reference>
<dbReference type="KEGG" id="xdi:EZH22_10990"/>
<evidence type="ECO:0000313" key="2">
    <source>
        <dbReference type="EMBL" id="QRG09590.1"/>
    </source>
</evidence>
<feature type="transmembrane region" description="Helical" evidence="1">
    <location>
        <begin position="21"/>
        <end position="41"/>
    </location>
</feature>
<sequence length="78" mass="8372">MPAHLLAHLPSLLPSRTHLRFLGVMMGGAYGLINLILWTLSPLTAGWPVWATTLVAVPPMVVGMVHLVLPVARASSRP</sequence>
<dbReference type="AlphaFoldDB" id="A0A974PV17"/>